<evidence type="ECO:0008006" key="3">
    <source>
        <dbReference type="Google" id="ProtNLM"/>
    </source>
</evidence>
<protein>
    <recommendedName>
        <fullName evidence="3">DUF1579 domain-containing protein</fullName>
    </recommendedName>
</protein>
<name>A0A328P743_9GAMM</name>
<dbReference type="OrthoDB" id="675075at2"/>
<reference evidence="1 2" key="1">
    <citation type="journal article" date="2018" name="Genet. Mol. Biol.">
        <title>The genome sequence of Dyella jiangningensis FCAV SCS01 from a lignocellulose-decomposing microbial consortium metagenome reveals potential for biotechnological applications.</title>
        <authorList>
            <person name="Desiderato J.G."/>
            <person name="Alvarenga D.O."/>
            <person name="Constancio M.T.L."/>
            <person name="Alves L.M.C."/>
            <person name="Varani A.M."/>
        </authorList>
    </citation>
    <scope>NUCLEOTIDE SEQUENCE [LARGE SCALE GENOMIC DNA]</scope>
    <source>
        <strain evidence="1 2">FCAV SCS01</strain>
    </source>
</reference>
<gene>
    <name evidence="1" type="ORF">CA260_12275</name>
</gene>
<evidence type="ECO:0000313" key="1">
    <source>
        <dbReference type="EMBL" id="RAO76094.1"/>
    </source>
</evidence>
<comment type="caution">
    <text evidence="1">The sequence shown here is derived from an EMBL/GenBank/DDBJ whole genome shotgun (WGS) entry which is preliminary data.</text>
</comment>
<accession>A0A328P743</accession>
<keyword evidence="2" id="KW-1185">Reference proteome</keyword>
<dbReference type="EMBL" id="NFZS01000003">
    <property type="protein sequence ID" value="RAO76094.1"/>
    <property type="molecule type" value="Genomic_DNA"/>
</dbReference>
<sequence length="150" mass="16509">MASPIDAAFRDFADLQGTWTCHGVFPASGKTIDSNVRFALDLDGKALVKHHDDTSAPALYHALEAWGFDAKNQRYNATILDSFGGARLFSSAGWKDERLVWSSAADVKPAQRFTYVREGHDGLRIDWEVEKQGAFVIGDTLHCSRHGAAN</sequence>
<dbReference type="RefSeq" id="WP_111983380.1">
    <property type="nucleotide sequence ID" value="NZ_NFZS01000003.1"/>
</dbReference>
<proteinExistence type="predicted"/>
<evidence type="ECO:0000313" key="2">
    <source>
        <dbReference type="Proteomes" id="UP000248926"/>
    </source>
</evidence>
<dbReference type="Proteomes" id="UP000248926">
    <property type="component" value="Unassembled WGS sequence"/>
</dbReference>
<dbReference type="AlphaFoldDB" id="A0A328P743"/>
<organism evidence="1 2">
    <name type="scientific">Dyella jiangningensis</name>
    <dbReference type="NCBI Taxonomy" id="1379159"/>
    <lineage>
        <taxon>Bacteria</taxon>
        <taxon>Pseudomonadati</taxon>
        <taxon>Pseudomonadota</taxon>
        <taxon>Gammaproteobacteria</taxon>
        <taxon>Lysobacterales</taxon>
        <taxon>Rhodanobacteraceae</taxon>
        <taxon>Dyella</taxon>
    </lineage>
</organism>